<organism evidence="4 5">
    <name type="scientific">Aspergillus oryzae (strain 3.042)</name>
    <name type="common">Yellow koji mold</name>
    <dbReference type="NCBI Taxonomy" id="1160506"/>
    <lineage>
        <taxon>Eukaryota</taxon>
        <taxon>Fungi</taxon>
        <taxon>Dikarya</taxon>
        <taxon>Ascomycota</taxon>
        <taxon>Pezizomycotina</taxon>
        <taxon>Eurotiomycetes</taxon>
        <taxon>Eurotiomycetidae</taxon>
        <taxon>Eurotiales</taxon>
        <taxon>Aspergillaceae</taxon>
        <taxon>Aspergillus</taxon>
        <taxon>Aspergillus subgen. Circumdati</taxon>
    </lineage>
</organism>
<evidence type="ECO:0000256" key="1">
    <source>
        <dbReference type="SAM" id="Phobius"/>
    </source>
</evidence>
<reference evidence="5" key="2">
    <citation type="submission" date="2012-06" db="EMBL/GenBank/DDBJ databases">
        <title>Comparative genomic analyses of Aspergillus oryzae 3.042 and A. oryzae RIB40 for soy-sauce fermentation.</title>
        <authorList>
            <person name="Zhao G."/>
            <person name="Hou L."/>
            <person name="Wang C."/>
            <person name="Cao X."/>
        </authorList>
    </citation>
    <scope>NUCLEOTIDE SEQUENCE [LARGE SCALE GENOMIC DNA]</scope>
    <source>
        <strain evidence="5">3.042</strain>
    </source>
</reference>
<dbReference type="Pfam" id="PF24913">
    <property type="entry name" value="WHD_AAA_fung"/>
    <property type="match status" value="1"/>
</dbReference>
<evidence type="ECO:0000259" key="2">
    <source>
        <dbReference type="Pfam" id="PF13191"/>
    </source>
</evidence>
<feature type="transmembrane region" description="Helical" evidence="1">
    <location>
        <begin position="844"/>
        <end position="863"/>
    </location>
</feature>
<feature type="transmembrane region" description="Helical" evidence="1">
    <location>
        <begin position="496"/>
        <end position="517"/>
    </location>
</feature>
<feature type="transmembrane region" description="Helical" evidence="1">
    <location>
        <begin position="811"/>
        <end position="832"/>
    </location>
</feature>
<protein>
    <recommendedName>
        <fullName evidence="6">Orc1-like AAA ATPase domain-containing protein</fullName>
    </recommendedName>
</protein>
<accession>I7ZWT5</accession>
<dbReference type="InterPro" id="IPR041664">
    <property type="entry name" value="AAA_16"/>
</dbReference>
<dbReference type="SUPFAM" id="SSF52540">
    <property type="entry name" value="P-loop containing nucleoside triphosphate hydrolases"/>
    <property type="match status" value="1"/>
</dbReference>
<dbReference type="OrthoDB" id="511599at2759"/>
<feature type="transmembrane region" description="Helical" evidence="1">
    <location>
        <begin position="626"/>
        <end position="647"/>
    </location>
</feature>
<feature type="transmembrane region" description="Helical" evidence="1">
    <location>
        <begin position="653"/>
        <end position="670"/>
    </location>
</feature>
<dbReference type="InterPro" id="IPR056808">
    <property type="entry name" value="HTH_AAA"/>
</dbReference>
<evidence type="ECO:0000313" key="4">
    <source>
        <dbReference type="EMBL" id="EIT76649.1"/>
    </source>
</evidence>
<gene>
    <name evidence="4" type="ORF">Ao3042_07098</name>
</gene>
<keyword evidence="1" id="KW-0812">Transmembrane</keyword>
<comment type="caution">
    <text evidence="4">The sequence shown here is derived from an EMBL/GenBank/DDBJ whole genome shotgun (WGS) entry which is preliminary data.</text>
</comment>
<dbReference type="EMBL" id="AKHY01000156">
    <property type="protein sequence ID" value="EIT76649.1"/>
    <property type="molecule type" value="Genomic_DNA"/>
</dbReference>
<keyword evidence="1" id="KW-1133">Transmembrane helix</keyword>
<reference evidence="4 5" key="1">
    <citation type="journal article" date="2012" name="Eukaryot. Cell">
        <title>Draft genome sequence of Aspergillus oryzae strain 3.042.</title>
        <authorList>
            <person name="Zhao G."/>
            <person name="Yao Y."/>
            <person name="Qi W."/>
            <person name="Wang C."/>
            <person name="Hou L."/>
            <person name="Zeng B."/>
            <person name="Cao X."/>
        </authorList>
    </citation>
    <scope>NUCLEOTIDE SEQUENCE [LARGE SCALE GENOMIC DNA]</scope>
    <source>
        <strain evidence="4 5">3.042</strain>
    </source>
</reference>
<dbReference type="Proteomes" id="UP000002812">
    <property type="component" value="Unassembled WGS sequence"/>
</dbReference>
<dbReference type="AlphaFoldDB" id="I7ZWT5"/>
<feature type="domain" description="AAA protein C-terminal winged helix" evidence="3">
    <location>
        <begin position="320"/>
        <end position="439"/>
    </location>
</feature>
<dbReference type="InterPro" id="IPR027417">
    <property type="entry name" value="P-loop_NTPase"/>
</dbReference>
<proteinExistence type="predicted"/>
<feature type="domain" description="Orc1-like AAA ATPase" evidence="2">
    <location>
        <begin position="75"/>
        <end position="215"/>
    </location>
</feature>
<sequence length="869" mass="97021">MMETAATTFASIAVLGAAGYSYHRYYKYLILEKMENAFKPGDPALEVAGVESGKHQYHHEEHWVVRDEQPRIDRIIAGGAGGRYFLLIGEKGTGKTSMLLEAMRKIDGEGCAMFEAHGDLEIFRVRLGKALDYEFHEDYIGSLFSIKGPRDTTPLLDIERAFNKLEKVALTRRRQGLPALILIINSTHLVRDDHDGQDLLEMIQQRAEQWAASNLVTTGPDNAEIIVLNSDDYWVYERLKRYATRMEVIPVSDLPKGRAMDALRRYRRQYFGEELSHEVLEEIYDKVGGRLSFLNRVAKAKDYMKLCDSICEAEKRWFLNKCWILGPEMDDDVMDEQKYSSAAMVLAKALVDKEKEMEKTYDPEIGHILPQIPLHKAREIMTRADFIQSYDHENIFTIDSRAMVRADSVPMQNAFRDICSWEGFDKHLEGTLERIGDIESLGRTRELTIKDLWNQGKYQLAMRDPKGRDNGVAEFSVKISSPAPGNMNIIYFYNQFLQLTIVLISAGNLIGLGTTDLKYPTMTPRKKEVLSAVTATADTRADEPAIELRQKTRSERIPQSARFMLVVLSSLALSAGFFSLTSGDTLGELGDVSRHLEAWWEVGGLTAWKAVEVGLAWILGFDGRDVSSFIFLTHLPTYALLASFYNIRPTTVLISYAIILFSTSVPFVLLRKPTCVHDLSHAPSDAVRNRSILQDRATTIYTTIAATSILTVVLYLSYATWLPTQLVLHFENIPDISAVNAGPAGLPTLFLALLPAGWAARDLLFVSSTGAAASKRTESTEKNPTPREGEYLACAVYRKTWGALSPKTRVLISRTVLLAAMLLSNTIVQLAGTIEGISIEGASAWGSIWAVAILAVGATFGWIEAVDGV</sequence>
<keyword evidence="1" id="KW-0472">Membrane</keyword>
<dbReference type="Pfam" id="PF13191">
    <property type="entry name" value="AAA_16"/>
    <property type="match status" value="1"/>
</dbReference>
<name>I7ZWT5_ASPO3</name>
<dbReference type="PANTHER" id="PTHR36168:SF1">
    <property type="entry name" value="ORC1-LIKE AAA ATPASE DOMAIN-CONTAINING PROTEIN"/>
    <property type="match status" value="1"/>
</dbReference>
<feature type="transmembrane region" description="Helical" evidence="1">
    <location>
        <begin position="698"/>
        <end position="718"/>
    </location>
</feature>
<feature type="transmembrane region" description="Helical" evidence="1">
    <location>
        <begin position="561"/>
        <end position="578"/>
    </location>
</feature>
<evidence type="ECO:0000313" key="5">
    <source>
        <dbReference type="Proteomes" id="UP000002812"/>
    </source>
</evidence>
<dbReference type="PANTHER" id="PTHR36168">
    <property type="entry name" value="CHROMOSOME 1, WHOLE GENOME SHOTGUN SEQUENCE"/>
    <property type="match status" value="1"/>
</dbReference>
<evidence type="ECO:0000259" key="3">
    <source>
        <dbReference type="Pfam" id="PF24913"/>
    </source>
</evidence>
<evidence type="ECO:0008006" key="6">
    <source>
        <dbReference type="Google" id="ProtNLM"/>
    </source>
</evidence>
<feature type="transmembrane region" description="Helical" evidence="1">
    <location>
        <begin position="598"/>
        <end position="619"/>
    </location>
</feature>
<dbReference type="HOGENOM" id="CLU_332357_0_0_1"/>